<evidence type="ECO:0000313" key="2">
    <source>
        <dbReference type="EMBL" id="MBM5459098.1"/>
    </source>
</evidence>
<feature type="transmembrane region" description="Helical" evidence="1">
    <location>
        <begin position="45"/>
        <end position="63"/>
    </location>
</feature>
<gene>
    <name evidence="2" type="ORF">H8F21_16135</name>
</gene>
<proteinExistence type="predicted"/>
<dbReference type="RefSeq" id="WP_203585001.1">
    <property type="nucleotide sequence ID" value="NZ_JACOPV010000009.1"/>
</dbReference>
<dbReference type="Gene3D" id="3.40.30.10">
    <property type="entry name" value="Glutaredoxin"/>
    <property type="match status" value="1"/>
</dbReference>
<comment type="caution">
    <text evidence="2">The sequence shown here is derived from an EMBL/GenBank/DDBJ whole genome shotgun (WGS) entry which is preliminary data.</text>
</comment>
<name>A0ABS2C167_9PSED</name>
<sequence>MLNSPKIRAAKNCVDGQGVLAASVFTVAWIGAVITLPAYSWSPSGLIVIGGFAIVSGGLLFTRQESRLPMKLRQILGTFLMVYGVSSVGGGMAGHNTPTAPLRPPQIGEDIVGAHWKTATSLAAGQGLIDAAIASNQRTLILWGKPACGPCTAAMQLGALNPSINPNLAGYRLISIQSPEPGSKNLMQQFGASGLPSLTLMNGDGTVPEYGRINEVIDALKVMDMLELNAQAEAAAR</sequence>
<keyword evidence="1" id="KW-1133">Transmembrane helix</keyword>
<accession>A0ABS2C167</accession>
<keyword evidence="1" id="KW-0812">Transmembrane</keyword>
<evidence type="ECO:0000313" key="3">
    <source>
        <dbReference type="Proteomes" id="UP000745663"/>
    </source>
</evidence>
<dbReference type="InterPro" id="IPR036249">
    <property type="entry name" value="Thioredoxin-like_sf"/>
</dbReference>
<feature type="transmembrane region" description="Helical" evidence="1">
    <location>
        <begin position="75"/>
        <end position="94"/>
    </location>
</feature>
<evidence type="ECO:0008006" key="4">
    <source>
        <dbReference type="Google" id="ProtNLM"/>
    </source>
</evidence>
<dbReference type="SUPFAM" id="SSF52833">
    <property type="entry name" value="Thioredoxin-like"/>
    <property type="match status" value="1"/>
</dbReference>
<organism evidence="2 3">
    <name type="scientific">Pseudomonas arcuscaelestis</name>
    <dbReference type="NCBI Taxonomy" id="2710591"/>
    <lineage>
        <taxon>Bacteria</taxon>
        <taxon>Pseudomonadati</taxon>
        <taxon>Pseudomonadota</taxon>
        <taxon>Gammaproteobacteria</taxon>
        <taxon>Pseudomonadales</taxon>
        <taxon>Pseudomonadaceae</taxon>
        <taxon>Pseudomonas</taxon>
    </lineage>
</organism>
<dbReference type="EMBL" id="JACOPV010000009">
    <property type="protein sequence ID" value="MBM5459098.1"/>
    <property type="molecule type" value="Genomic_DNA"/>
</dbReference>
<evidence type="ECO:0000256" key="1">
    <source>
        <dbReference type="SAM" id="Phobius"/>
    </source>
</evidence>
<protein>
    <recommendedName>
        <fullName evidence="4">Thioredoxin domain-containing protein</fullName>
    </recommendedName>
</protein>
<feature type="transmembrane region" description="Helical" evidence="1">
    <location>
        <begin position="20"/>
        <end position="39"/>
    </location>
</feature>
<reference evidence="2 3" key="1">
    <citation type="submission" date="2020-08" db="EMBL/GenBank/DDBJ databases">
        <title>Description of novel Pseudomonas species.</title>
        <authorList>
            <person name="Duman M."/>
            <person name="Mulet M."/>
            <person name="Altun S."/>
            <person name="Saticioglu I.B."/>
            <person name="Lalucat J."/>
            <person name="Garcia-Valdes E."/>
        </authorList>
    </citation>
    <scope>NUCLEOTIDE SEQUENCE [LARGE SCALE GENOMIC DNA]</scope>
    <source>
        <strain evidence="2 3">P66</strain>
    </source>
</reference>
<keyword evidence="1" id="KW-0472">Membrane</keyword>
<dbReference type="Proteomes" id="UP000745663">
    <property type="component" value="Unassembled WGS sequence"/>
</dbReference>
<keyword evidence="3" id="KW-1185">Reference proteome</keyword>